<feature type="transmembrane region" description="Helical" evidence="6">
    <location>
        <begin position="86"/>
        <end position="107"/>
    </location>
</feature>
<dbReference type="SUPFAM" id="SSF50182">
    <property type="entry name" value="Sm-like ribonucleoproteins"/>
    <property type="match status" value="1"/>
</dbReference>
<dbReference type="STRING" id="399497.BW733_13440"/>
<dbReference type="Proteomes" id="UP000188235">
    <property type="component" value="Chromosome"/>
</dbReference>
<dbReference type="PANTHER" id="PTHR30566">
    <property type="entry name" value="YNAI-RELATED MECHANOSENSITIVE ION CHANNEL"/>
    <property type="match status" value="1"/>
</dbReference>
<evidence type="ECO:0000256" key="1">
    <source>
        <dbReference type="ARBA" id="ARBA00004370"/>
    </source>
</evidence>
<feature type="transmembrane region" description="Helical" evidence="6">
    <location>
        <begin position="140"/>
        <end position="161"/>
    </location>
</feature>
<name>A0A1Q2CZU2_9ACTN</name>
<dbReference type="EMBL" id="CP019607">
    <property type="protein sequence ID" value="AQP51676.1"/>
    <property type="molecule type" value="Genomic_DNA"/>
</dbReference>
<gene>
    <name evidence="8" type="ORF">BW733_13440</name>
</gene>
<dbReference type="KEGG" id="tfa:BW733_13440"/>
<sequence>MPEDVALDTLTVIAWGALGLVIGTVVSILVSLTARLIVRKRDRMRLLTRRMRTPQRVFLLLLGAGLAVLIASAPSVYGPAPAWREIYVQVFIIVMVFASAFLLTGLIRAIEDHILHRAEADAEDAEETPHYRRVRTQMQVIARVLIAVVWICALAGALLTFPAFRAVGTSLIASAGLLSIVAGLAAQSSLSNIFAGMQIAFSDALRVGDLVVFNEQMGSVEEITLTYVVVRTWDDRRWIVPSSHFTSEAFENWTRREPRLLGTVEFDLDWLAPVEAMRVELVRLVRASELWDGRSANLQVTDSTGGVVRLRAVVSAATSGELWDLRCYVREEMINWLQRNAVYALPRTRLEPETTTAPSVEERQDFVERVVSQWEDEQAVEETQLMDKPVPTVPDEDEGALPKWLQSWLVQRKKGESPEPAALPKEESPAETTLSSTSPEARLFSGSPEAEERNRQMSGPSAADMAEREKSAERRLRTDEQPKIDADDPPREDERASSQRRTERLTETRVLPKIED</sequence>
<evidence type="ECO:0000256" key="6">
    <source>
        <dbReference type="SAM" id="Phobius"/>
    </source>
</evidence>
<feature type="transmembrane region" description="Helical" evidence="6">
    <location>
        <begin position="12"/>
        <end position="38"/>
    </location>
</feature>
<evidence type="ECO:0000256" key="5">
    <source>
        <dbReference type="SAM" id="MobiDB-lite"/>
    </source>
</evidence>
<keyword evidence="3 6" id="KW-1133">Transmembrane helix</keyword>
<feature type="compositionally biased region" description="Polar residues" evidence="5">
    <location>
        <begin position="430"/>
        <end position="439"/>
    </location>
</feature>
<keyword evidence="4 6" id="KW-0472">Membrane</keyword>
<evidence type="ECO:0000256" key="3">
    <source>
        <dbReference type="ARBA" id="ARBA00022989"/>
    </source>
</evidence>
<proteinExistence type="predicted"/>
<dbReference type="Gene3D" id="2.30.30.60">
    <property type="match status" value="1"/>
</dbReference>
<dbReference type="GO" id="GO:0016020">
    <property type="term" value="C:membrane"/>
    <property type="evidence" value="ECO:0007669"/>
    <property type="project" value="UniProtKB-SubCell"/>
</dbReference>
<evidence type="ECO:0000313" key="8">
    <source>
        <dbReference type="EMBL" id="AQP51676.1"/>
    </source>
</evidence>
<evidence type="ECO:0000256" key="2">
    <source>
        <dbReference type="ARBA" id="ARBA00022692"/>
    </source>
</evidence>
<evidence type="ECO:0000256" key="4">
    <source>
        <dbReference type="ARBA" id="ARBA00023136"/>
    </source>
</evidence>
<accession>A0A1Q2CZU2</accession>
<feature type="domain" description="Mechanosensitive ion channel MscS" evidence="7">
    <location>
        <begin position="189"/>
        <end position="255"/>
    </location>
</feature>
<protein>
    <recommendedName>
        <fullName evidence="7">Mechanosensitive ion channel MscS domain-containing protein</fullName>
    </recommendedName>
</protein>
<comment type="subcellular location">
    <subcellularLocation>
        <location evidence="1">Membrane</location>
    </subcellularLocation>
</comment>
<dbReference type="Gene3D" id="1.10.287.1260">
    <property type="match status" value="1"/>
</dbReference>
<feature type="transmembrane region" description="Helical" evidence="6">
    <location>
        <begin position="58"/>
        <end position="80"/>
    </location>
</feature>
<keyword evidence="9" id="KW-1185">Reference proteome</keyword>
<dbReference type="InterPro" id="IPR006685">
    <property type="entry name" value="MscS_channel_2nd"/>
</dbReference>
<dbReference type="RefSeq" id="WP_077351205.1">
    <property type="nucleotide sequence ID" value="NZ_CP019607.1"/>
</dbReference>
<evidence type="ECO:0000259" key="7">
    <source>
        <dbReference type="Pfam" id="PF00924"/>
    </source>
</evidence>
<keyword evidence="2 6" id="KW-0812">Transmembrane</keyword>
<dbReference type="InterPro" id="IPR010920">
    <property type="entry name" value="LSM_dom_sf"/>
</dbReference>
<feature type="region of interest" description="Disordered" evidence="5">
    <location>
        <begin position="412"/>
        <end position="516"/>
    </location>
</feature>
<evidence type="ECO:0000313" key="9">
    <source>
        <dbReference type="Proteomes" id="UP000188235"/>
    </source>
</evidence>
<reference evidence="8 9" key="1">
    <citation type="journal article" date="2008" name="Int. J. Syst. Evol. Microbiol.">
        <title>Tessaracoccus flavescens sp. nov., isolated from marine sediment.</title>
        <authorList>
            <person name="Lee D.W."/>
            <person name="Lee S.D."/>
        </authorList>
    </citation>
    <scope>NUCLEOTIDE SEQUENCE [LARGE SCALE GENOMIC DNA]</scope>
    <source>
        <strain evidence="8 9">SST-39T</strain>
    </source>
</reference>
<feature type="compositionally biased region" description="Basic and acidic residues" evidence="5">
    <location>
        <begin position="465"/>
        <end position="516"/>
    </location>
</feature>
<dbReference type="Pfam" id="PF00924">
    <property type="entry name" value="MS_channel_2nd"/>
    <property type="match status" value="1"/>
</dbReference>
<dbReference type="InterPro" id="IPR023408">
    <property type="entry name" value="MscS_beta-dom_sf"/>
</dbReference>
<dbReference type="AlphaFoldDB" id="A0A1Q2CZU2"/>
<organism evidence="8 9">
    <name type="scientific">Tessaracoccus flavescens</name>
    <dbReference type="NCBI Taxonomy" id="399497"/>
    <lineage>
        <taxon>Bacteria</taxon>
        <taxon>Bacillati</taxon>
        <taxon>Actinomycetota</taxon>
        <taxon>Actinomycetes</taxon>
        <taxon>Propionibacteriales</taxon>
        <taxon>Propionibacteriaceae</taxon>
        <taxon>Tessaracoccus</taxon>
    </lineage>
</organism>
<dbReference type="GO" id="GO:0055085">
    <property type="term" value="P:transmembrane transport"/>
    <property type="evidence" value="ECO:0007669"/>
    <property type="project" value="InterPro"/>
</dbReference>
<dbReference type="OrthoDB" id="9792218at2"/>
<dbReference type="PANTHER" id="PTHR30566:SF25">
    <property type="entry name" value="INNER MEMBRANE PROTEIN"/>
    <property type="match status" value="1"/>
</dbReference>